<sequence length="332" mass="36933">MRLMRSNEREKSHVNAPFPCPLMLSYALSTASSYFYLPVDEEEERTINDYRRKHITWSSGSTSSSTRRESPGSQSSSRTYAGPSSAALDEVLAHDDLYSILGVSRSESLDKLTLRRAYLTRSRSCHPDKFPNNPGATIAFQKIAVAYSVLSQPASRRTYDTRSPQAKYDVFAANPAGHAQDTFRSIVVGVFDDFLEGDLEVIRSFLKAVSDINPSLSLGDEGINSVLNSLQGIRDRALTCRTCVFALHAELLRLVEVQHTLRGLSYFDLMGRSRVTIQLTRITLSLPIALERAVLEANGAAEYDGSILPSKIATLIRGIDMILERMENMLTR</sequence>
<dbReference type="AlphaFoldDB" id="A0AAD2H5S6"/>
<protein>
    <recommendedName>
        <fullName evidence="2">J domain-containing protein</fullName>
    </recommendedName>
</protein>
<dbReference type="GO" id="GO:0005789">
    <property type="term" value="C:endoplasmic reticulum membrane"/>
    <property type="evidence" value="ECO:0007669"/>
    <property type="project" value="TreeGrafter"/>
</dbReference>
<dbReference type="Pfam" id="PF00226">
    <property type="entry name" value="DnaJ"/>
    <property type="match status" value="1"/>
</dbReference>
<keyword evidence="4" id="KW-1185">Reference proteome</keyword>
<dbReference type="PANTHER" id="PTHR43908:SF3">
    <property type="entry name" value="AT29763P-RELATED"/>
    <property type="match status" value="1"/>
</dbReference>
<proteinExistence type="predicted"/>
<dbReference type="PANTHER" id="PTHR43908">
    <property type="entry name" value="AT29763P-RELATED"/>
    <property type="match status" value="1"/>
</dbReference>
<evidence type="ECO:0000256" key="1">
    <source>
        <dbReference type="SAM" id="MobiDB-lite"/>
    </source>
</evidence>
<feature type="compositionally biased region" description="Low complexity" evidence="1">
    <location>
        <begin position="58"/>
        <end position="79"/>
    </location>
</feature>
<evidence type="ECO:0000313" key="3">
    <source>
        <dbReference type="EMBL" id="CAK5268580.1"/>
    </source>
</evidence>
<organism evidence="3 4">
    <name type="scientific">Mycena citricolor</name>
    <dbReference type="NCBI Taxonomy" id="2018698"/>
    <lineage>
        <taxon>Eukaryota</taxon>
        <taxon>Fungi</taxon>
        <taxon>Dikarya</taxon>
        <taxon>Basidiomycota</taxon>
        <taxon>Agaricomycotina</taxon>
        <taxon>Agaricomycetes</taxon>
        <taxon>Agaricomycetidae</taxon>
        <taxon>Agaricales</taxon>
        <taxon>Marasmiineae</taxon>
        <taxon>Mycenaceae</taxon>
        <taxon>Mycena</taxon>
    </lineage>
</organism>
<dbReference type="InterPro" id="IPR051100">
    <property type="entry name" value="DnaJ_subfamily_B/C"/>
</dbReference>
<dbReference type="Gene3D" id="1.10.287.110">
    <property type="entry name" value="DnaJ domain"/>
    <property type="match status" value="1"/>
</dbReference>
<feature type="region of interest" description="Disordered" evidence="1">
    <location>
        <begin position="57"/>
        <end position="82"/>
    </location>
</feature>
<dbReference type="GO" id="GO:0030544">
    <property type="term" value="F:Hsp70 protein binding"/>
    <property type="evidence" value="ECO:0007669"/>
    <property type="project" value="TreeGrafter"/>
</dbReference>
<dbReference type="InterPro" id="IPR036869">
    <property type="entry name" value="J_dom_sf"/>
</dbReference>
<accession>A0AAD2H5S6</accession>
<dbReference type="Proteomes" id="UP001295794">
    <property type="component" value="Unassembled WGS sequence"/>
</dbReference>
<dbReference type="SMART" id="SM00271">
    <property type="entry name" value="DnaJ"/>
    <property type="match status" value="1"/>
</dbReference>
<evidence type="ECO:0000313" key="4">
    <source>
        <dbReference type="Proteomes" id="UP001295794"/>
    </source>
</evidence>
<gene>
    <name evidence="3" type="ORF">MYCIT1_LOCUS11858</name>
</gene>
<feature type="domain" description="J" evidence="2">
    <location>
        <begin position="96"/>
        <end position="163"/>
    </location>
</feature>
<dbReference type="InterPro" id="IPR001623">
    <property type="entry name" value="DnaJ_domain"/>
</dbReference>
<dbReference type="SUPFAM" id="SSF46565">
    <property type="entry name" value="Chaperone J-domain"/>
    <property type="match status" value="1"/>
</dbReference>
<reference evidence="3" key="1">
    <citation type="submission" date="2023-11" db="EMBL/GenBank/DDBJ databases">
        <authorList>
            <person name="De Vega J J."/>
            <person name="De Vega J J."/>
        </authorList>
    </citation>
    <scope>NUCLEOTIDE SEQUENCE</scope>
</reference>
<evidence type="ECO:0000259" key="2">
    <source>
        <dbReference type="PROSITE" id="PS50076"/>
    </source>
</evidence>
<dbReference type="PROSITE" id="PS50076">
    <property type="entry name" value="DNAJ_2"/>
    <property type="match status" value="1"/>
</dbReference>
<dbReference type="EMBL" id="CAVNYO010000138">
    <property type="protein sequence ID" value="CAK5268580.1"/>
    <property type="molecule type" value="Genomic_DNA"/>
</dbReference>
<dbReference type="GO" id="GO:0071218">
    <property type="term" value="P:cellular response to misfolded protein"/>
    <property type="evidence" value="ECO:0007669"/>
    <property type="project" value="TreeGrafter"/>
</dbReference>
<comment type="caution">
    <text evidence="3">The sequence shown here is derived from an EMBL/GenBank/DDBJ whole genome shotgun (WGS) entry which is preliminary data.</text>
</comment>
<dbReference type="CDD" id="cd06257">
    <property type="entry name" value="DnaJ"/>
    <property type="match status" value="1"/>
</dbReference>
<name>A0AAD2H5S6_9AGAR</name>